<comment type="subcellular location">
    <subcellularLocation>
        <location evidence="1">Membrane</location>
        <topology evidence="1">Single-pass membrane protein</topology>
    </subcellularLocation>
</comment>
<dbReference type="InterPro" id="IPR003595">
    <property type="entry name" value="Tyr_Pase_cat"/>
</dbReference>
<gene>
    <name evidence="11" type="ORF">LSH36_338g07003</name>
</gene>
<accession>A0AAD9JFG9</accession>
<dbReference type="SMART" id="SM00404">
    <property type="entry name" value="PTPc_motif"/>
    <property type="match status" value="1"/>
</dbReference>
<comment type="caution">
    <text evidence="11">The sequence shown here is derived from an EMBL/GenBank/DDBJ whole genome shotgun (WGS) entry which is preliminary data.</text>
</comment>
<proteinExistence type="predicted"/>
<name>A0AAD9JFG9_9ANNE</name>
<dbReference type="PROSITE" id="PS50853">
    <property type="entry name" value="FN3"/>
    <property type="match status" value="1"/>
</dbReference>
<evidence type="ECO:0000313" key="12">
    <source>
        <dbReference type="Proteomes" id="UP001208570"/>
    </source>
</evidence>
<dbReference type="Pfam" id="PF00041">
    <property type="entry name" value="fn3"/>
    <property type="match status" value="1"/>
</dbReference>
<reference evidence="11" key="1">
    <citation type="journal article" date="2023" name="Mol. Biol. Evol.">
        <title>Third-Generation Sequencing Reveals the Adaptive Role of the Epigenome in Three Deep-Sea Polychaetes.</title>
        <authorList>
            <person name="Perez M."/>
            <person name="Aroh O."/>
            <person name="Sun Y."/>
            <person name="Lan Y."/>
            <person name="Juniper S.K."/>
            <person name="Young C.R."/>
            <person name="Angers B."/>
            <person name="Qian P.Y."/>
        </authorList>
    </citation>
    <scope>NUCLEOTIDE SEQUENCE</scope>
    <source>
        <strain evidence="11">P08H-3</strain>
    </source>
</reference>
<dbReference type="Pfam" id="PF00102">
    <property type="entry name" value="Y_phosphatase"/>
    <property type="match status" value="1"/>
</dbReference>
<evidence type="ECO:0000259" key="10">
    <source>
        <dbReference type="PROSITE" id="PS50853"/>
    </source>
</evidence>
<dbReference type="Proteomes" id="UP001208570">
    <property type="component" value="Unassembled WGS sequence"/>
</dbReference>
<dbReference type="PRINTS" id="PR00700">
    <property type="entry name" value="PRTYPHPHTASE"/>
</dbReference>
<keyword evidence="5" id="KW-0472">Membrane</keyword>
<feature type="compositionally biased region" description="Polar residues" evidence="7">
    <location>
        <begin position="217"/>
        <end position="248"/>
    </location>
</feature>
<dbReference type="InterPro" id="IPR029021">
    <property type="entry name" value="Prot-tyrosine_phosphatase-like"/>
</dbReference>
<dbReference type="PANTHER" id="PTHR19134">
    <property type="entry name" value="RECEPTOR-TYPE TYROSINE-PROTEIN PHOSPHATASE"/>
    <property type="match status" value="1"/>
</dbReference>
<dbReference type="Gene3D" id="3.90.190.10">
    <property type="entry name" value="Protein tyrosine phosphatase superfamily"/>
    <property type="match status" value="2"/>
</dbReference>
<evidence type="ECO:0000313" key="11">
    <source>
        <dbReference type="EMBL" id="KAK2152172.1"/>
    </source>
</evidence>
<dbReference type="InterPro" id="IPR050348">
    <property type="entry name" value="Protein-Tyr_Phosphatase"/>
</dbReference>
<dbReference type="SMART" id="SM00060">
    <property type="entry name" value="FN3"/>
    <property type="match status" value="1"/>
</dbReference>
<dbReference type="PROSITE" id="PS50055">
    <property type="entry name" value="TYR_PHOSPHATASE_PTP"/>
    <property type="match status" value="1"/>
</dbReference>
<dbReference type="InterPro" id="IPR036116">
    <property type="entry name" value="FN3_sf"/>
</dbReference>
<feature type="domain" description="Tyrosine-protein phosphatase" evidence="8">
    <location>
        <begin position="305"/>
        <end position="496"/>
    </location>
</feature>
<dbReference type="PROSITE" id="PS50056">
    <property type="entry name" value="TYR_PHOSPHATASE_2"/>
    <property type="match status" value="1"/>
</dbReference>
<keyword evidence="4" id="KW-0904">Protein phosphatase</keyword>
<dbReference type="Gene3D" id="2.60.40.10">
    <property type="entry name" value="Immunoglobulins"/>
    <property type="match status" value="1"/>
</dbReference>
<evidence type="ECO:0000259" key="8">
    <source>
        <dbReference type="PROSITE" id="PS50055"/>
    </source>
</evidence>
<keyword evidence="3" id="KW-0378">Hydrolase</keyword>
<dbReference type="GO" id="GO:0004725">
    <property type="term" value="F:protein tyrosine phosphatase activity"/>
    <property type="evidence" value="ECO:0007669"/>
    <property type="project" value="UniProtKB-EC"/>
</dbReference>
<evidence type="ECO:0000259" key="9">
    <source>
        <dbReference type="PROSITE" id="PS50056"/>
    </source>
</evidence>
<dbReference type="CDD" id="cd00063">
    <property type="entry name" value="FN3"/>
    <property type="match status" value="1"/>
</dbReference>
<evidence type="ECO:0000256" key="5">
    <source>
        <dbReference type="ARBA" id="ARBA00023136"/>
    </source>
</evidence>
<dbReference type="InterPro" id="IPR000242">
    <property type="entry name" value="PTP_cat"/>
</dbReference>
<evidence type="ECO:0000256" key="3">
    <source>
        <dbReference type="ARBA" id="ARBA00022801"/>
    </source>
</evidence>
<dbReference type="InterPro" id="IPR003961">
    <property type="entry name" value="FN3_dom"/>
</dbReference>
<dbReference type="InterPro" id="IPR013783">
    <property type="entry name" value="Ig-like_fold"/>
</dbReference>
<feature type="region of interest" description="Disordered" evidence="7">
    <location>
        <begin position="217"/>
        <end position="249"/>
    </location>
</feature>
<dbReference type="SMART" id="SM00194">
    <property type="entry name" value="PTPc"/>
    <property type="match status" value="1"/>
</dbReference>
<protein>
    <recommendedName>
        <fullName evidence="13">Protein-tyrosine-phosphatase</fullName>
    </recommendedName>
</protein>
<dbReference type="InterPro" id="IPR000387">
    <property type="entry name" value="Tyr_Pase_dom"/>
</dbReference>
<evidence type="ECO:0000256" key="7">
    <source>
        <dbReference type="SAM" id="MobiDB-lite"/>
    </source>
</evidence>
<evidence type="ECO:0000256" key="6">
    <source>
        <dbReference type="ARBA" id="ARBA00051722"/>
    </source>
</evidence>
<keyword evidence="2" id="KW-0732">Signal</keyword>
<evidence type="ECO:0008006" key="13">
    <source>
        <dbReference type="Google" id="ProtNLM"/>
    </source>
</evidence>
<dbReference type="CDD" id="cd00047">
    <property type="entry name" value="PTPc"/>
    <property type="match status" value="1"/>
</dbReference>
<dbReference type="EMBL" id="JAODUP010000338">
    <property type="protein sequence ID" value="KAK2152172.1"/>
    <property type="molecule type" value="Genomic_DNA"/>
</dbReference>
<evidence type="ECO:0000256" key="2">
    <source>
        <dbReference type="ARBA" id="ARBA00022729"/>
    </source>
</evidence>
<sequence length="503" mass="58103">MSLLTEYCIQGEDEGCRFECHCANEDECRGDCSNCPQGITCDDVTGCSSCQGSYQPECKPECRPGSYGINCNQRCSNCRTKNRCDTITGQCGDGCQLWWAGKRCTLYIDKPMHGNETIKVLSVTDDGIQISWKKPKLISVDISHFYGYLIVIKERTETNYTRILTRRHNSSDDVFIVDLTNLKFNTNYNIEVRPYREVNGERDFGDSYQNIRVKTACKGQNNTMDGNQEVSNDSSPETHQGTSMSNCDDTYKGVYENTMSLPETEDDNVINIPLYELIHNNQYKQEGVYENSVVALVDFEEYVDHRKQHLQQLFDEFEANDDNEVVLKLAGDVRARYINASYIKGYGNEIEYIASEKPIKEELEGFWQMVWQEGSSVIVTIDTINEINKDESRLIQQFNFITWPDSVPQYGAKTLLPFMREVRYFGPFIKHPLIVYCSDDVDRTGSYIALDILQQMAIKQKSLDVHNCVHKLRLERMKMVETKEQYLFIYDAMVEFLKHHREL</sequence>
<dbReference type="AlphaFoldDB" id="A0AAD9JFG9"/>
<dbReference type="GO" id="GO:0016020">
    <property type="term" value="C:membrane"/>
    <property type="evidence" value="ECO:0007669"/>
    <property type="project" value="UniProtKB-SubCell"/>
</dbReference>
<keyword evidence="12" id="KW-1185">Reference proteome</keyword>
<organism evidence="11 12">
    <name type="scientific">Paralvinella palmiformis</name>
    <dbReference type="NCBI Taxonomy" id="53620"/>
    <lineage>
        <taxon>Eukaryota</taxon>
        <taxon>Metazoa</taxon>
        <taxon>Spiralia</taxon>
        <taxon>Lophotrochozoa</taxon>
        <taxon>Annelida</taxon>
        <taxon>Polychaeta</taxon>
        <taxon>Sedentaria</taxon>
        <taxon>Canalipalpata</taxon>
        <taxon>Terebellida</taxon>
        <taxon>Terebelliformia</taxon>
        <taxon>Alvinellidae</taxon>
        <taxon>Paralvinella</taxon>
    </lineage>
</organism>
<dbReference type="PANTHER" id="PTHR19134:SF449">
    <property type="entry name" value="TYROSINE-PROTEIN PHOSPHATASE 1"/>
    <property type="match status" value="1"/>
</dbReference>
<evidence type="ECO:0000256" key="1">
    <source>
        <dbReference type="ARBA" id="ARBA00004167"/>
    </source>
</evidence>
<feature type="domain" description="Fibronectin type-III" evidence="10">
    <location>
        <begin position="114"/>
        <end position="216"/>
    </location>
</feature>
<evidence type="ECO:0000256" key="4">
    <source>
        <dbReference type="ARBA" id="ARBA00022912"/>
    </source>
</evidence>
<dbReference type="SUPFAM" id="SSF52799">
    <property type="entry name" value="(Phosphotyrosine protein) phosphatases II"/>
    <property type="match status" value="1"/>
</dbReference>
<feature type="domain" description="Tyrosine specific protein phosphatases" evidence="9">
    <location>
        <begin position="413"/>
        <end position="487"/>
    </location>
</feature>
<comment type="catalytic activity">
    <reaction evidence="6">
        <text>O-phospho-L-tyrosyl-[protein] + H2O = L-tyrosyl-[protein] + phosphate</text>
        <dbReference type="Rhea" id="RHEA:10684"/>
        <dbReference type="Rhea" id="RHEA-COMP:10136"/>
        <dbReference type="Rhea" id="RHEA-COMP:20101"/>
        <dbReference type="ChEBI" id="CHEBI:15377"/>
        <dbReference type="ChEBI" id="CHEBI:43474"/>
        <dbReference type="ChEBI" id="CHEBI:46858"/>
        <dbReference type="ChEBI" id="CHEBI:61978"/>
        <dbReference type="EC" id="3.1.3.48"/>
    </reaction>
</comment>
<dbReference type="SUPFAM" id="SSF49265">
    <property type="entry name" value="Fibronectin type III"/>
    <property type="match status" value="1"/>
</dbReference>